<dbReference type="STRING" id="908337.HMPREF9257_1692"/>
<dbReference type="InterPro" id="IPR036390">
    <property type="entry name" value="WH_DNA-bd_sf"/>
</dbReference>
<dbReference type="InterPro" id="IPR036388">
    <property type="entry name" value="WH-like_DNA-bd_sf"/>
</dbReference>
<dbReference type="AlphaFoldDB" id="E4KQ92"/>
<accession>E4KQ92</accession>
<proteinExistence type="predicted"/>
<evidence type="ECO:0000313" key="2">
    <source>
        <dbReference type="Proteomes" id="UP000005990"/>
    </source>
</evidence>
<keyword evidence="2" id="KW-1185">Reference proteome</keyword>
<reference evidence="1 2" key="1">
    <citation type="submission" date="2010-10" db="EMBL/GenBank/DDBJ databases">
        <authorList>
            <person name="Durkin A.S."/>
            <person name="Madupu R."/>
            <person name="Torralba M."/>
            <person name="Gillis M."/>
            <person name="Methe B."/>
            <person name="Sutton G."/>
            <person name="Nelson K.E."/>
        </authorList>
    </citation>
    <scope>NUCLEOTIDE SEQUENCE [LARGE SCALE GENOMIC DNA]</scope>
    <source>
        <strain evidence="1 2">ACS-139-V-Col8</strain>
    </source>
</reference>
<dbReference type="Proteomes" id="UP000005990">
    <property type="component" value="Unassembled WGS sequence"/>
</dbReference>
<organism evidence="1 2">
    <name type="scientific">Eremococcus coleocola ACS-139-V-Col8</name>
    <dbReference type="NCBI Taxonomy" id="908337"/>
    <lineage>
        <taxon>Bacteria</taxon>
        <taxon>Bacillati</taxon>
        <taxon>Bacillota</taxon>
        <taxon>Bacilli</taxon>
        <taxon>Lactobacillales</taxon>
        <taxon>Aerococcaceae</taxon>
        <taxon>Eremococcus</taxon>
    </lineage>
</organism>
<protein>
    <submittedName>
        <fullName evidence="1">YjcQ protein</fullName>
    </submittedName>
</protein>
<dbReference type="Pfam" id="PF09639">
    <property type="entry name" value="YjcQ"/>
    <property type="match status" value="1"/>
</dbReference>
<dbReference type="eggNOG" id="ENOG50330MW">
    <property type="taxonomic scope" value="Bacteria"/>
</dbReference>
<dbReference type="Gene3D" id="1.10.10.10">
    <property type="entry name" value="Winged helix-like DNA-binding domain superfamily/Winged helix DNA-binding domain"/>
    <property type="match status" value="1"/>
</dbReference>
<dbReference type="EMBL" id="AENN01000016">
    <property type="protein sequence ID" value="EFR30824.1"/>
    <property type="molecule type" value="Genomic_DNA"/>
</dbReference>
<comment type="caution">
    <text evidence="1">The sequence shown here is derived from an EMBL/GenBank/DDBJ whole genome shotgun (WGS) entry which is preliminary data.</text>
</comment>
<dbReference type="RefSeq" id="WP_006418610.1">
    <property type="nucleotide sequence ID" value="NZ_AENN01000016.1"/>
</dbReference>
<name>E4KQ92_9LACT</name>
<evidence type="ECO:0000313" key="1">
    <source>
        <dbReference type="EMBL" id="EFR30824.1"/>
    </source>
</evidence>
<gene>
    <name evidence="1" type="ORF">HMPREF9257_1692</name>
</gene>
<dbReference type="InterPro" id="IPR018597">
    <property type="entry name" value="Phage_Tuc2009_YjcQ"/>
</dbReference>
<sequence length="97" mass="11508">MANNDYFVVIFKVLSYFYNQKKNGKEIKEENINAYKLQVNQTYLMDIYKELFEEGYLKGGHVRSYMDGSIQLDNFEDIRITIAGVEFLKENNQMKKS</sequence>
<dbReference type="OrthoDB" id="2300994at2"/>
<dbReference type="SUPFAM" id="SSF46785">
    <property type="entry name" value="Winged helix' DNA-binding domain"/>
    <property type="match status" value="1"/>
</dbReference>